<evidence type="ECO:0000313" key="2">
    <source>
        <dbReference type="Proteomes" id="UP000019132"/>
    </source>
</evidence>
<reference evidence="1" key="3">
    <citation type="submission" date="2015-02" db="UniProtKB">
        <authorList>
            <consortium name="EnsemblProtists"/>
        </authorList>
    </citation>
    <scope>IDENTIFICATION</scope>
    <source>
        <strain evidence="1">DAOM BR144</strain>
    </source>
</reference>
<reference evidence="2" key="2">
    <citation type="submission" date="2010-04" db="EMBL/GenBank/DDBJ databases">
        <authorList>
            <person name="Buell R."/>
            <person name="Hamilton J."/>
            <person name="Hostetler J."/>
        </authorList>
    </citation>
    <scope>NUCLEOTIDE SEQUENCE [LARGE SCALE GENOMIC DNA]</scope>
    <source>
        <strain evidence="2">DAOM:BR144</strain>
    </source>
</reference>
<dbReference type="AlphaFoldDB" id="K3X4U5"/>
<dbReference type="EMBL" id="GL376601">
    <property type="status" value="NOT_ANNOTATED_CDS"/>
    <property type="molecule type" value="Genomic_DNA"/>
</dbReference>
<dbReference type="InParanoid" id="K3X4U5"/>
<accession>K3X4U5</accession>
<evidence type="ECO:0008006" key="3">
    <source>
        <dbReference type="Google" id="ProtNLM"/>
    </source>
</evidence>
<organism evidence="1 2">
    <name type="scientific">Globisporangium ultimum (strain ATCC 200006 / CBS 805.95 / DAOM BR144)</name>
    <name type="common">Pythium ultimum</name>
    <dbReference type="NCBI Taxonomy" id="431595"/>
    <lineage>
        <taxon>Eukaryota</taxon>
        <taxon>Sar</taxon>
        <taxon>Stramenopiles</taxon>
        <taxon>Oomycota</taxon>
        <taxon>Peronosporomycetes</taxon>
        <taxon>Pythiales</taxon>
        <taxon>Pythiaceae</taxon>
        <taxon>Globisporangium</taxon>
    </lineage>
</organism>
<dbReference type="EnsemblProtists" id="PYU1_T012244">
    <property type="protein sequence ID" value="PYU1_T012244"/>
    <property type="gene ID" value="PYU1_G012218"/>
</dbReference>
<keyword evidence="2" id="KW-1185">Reference proteome</keyword>
<proteinExistence type="predicted"/>
<name>K3X4U5_GLOUD</name>
<protein>
    <recommendedName>
        <fullName evidence="3">ARS-binding protein 1 N-terminal domain-containing protein</fullName>
    </recommendedName>
</protein>
<reference evidence="2" key="1">
    <citation type="journal article" date="2010" name="Genome Biol.">
        <title>Genome sequence of the necrotrophic plant pathogen Pythium ultimum reveals original pathogenicity mechanisms and effector repertoire.</title>
        <authorList>
            <person name="Levesque C.A."/>
            <person name="Brouwer H."/>
            <person name="Cano L."/>
            <person name="Hamilton J.P."/>
            <person name="Holt C."/>
            <person name="Huitema E."/>
            <person name="Raffaele S."/>
            <person name="Robideau G.P."/>
            <person name="Thines M."/>
            <person name="Win J."/>
            <person name="Zerillo M.M."/>
            <person name="Beakes G.W."/>
            <person name="Boore J.L."/>
            <person name="Busam D."/>
            <person name="Dumas B."/>
            <person name="Ferriera S."/>
            <person name="Fuerstenberg S.I."/>
            <person name="Gachon C.M."/>
            <person name="Gaulin E."/>
            <person name="Govers F."/>
            <person name="Grenville-Briggs L."/>
            <person name="Horner N."/>
            <person name="Hostetler J."/>
            <person name="Jiang R.H."/>
            <person name="Johnson J."/>
            <person name="Krajaejun T."/>
            <person name="Lin H."/>
            <person name="Meijer H.J."/>
            <person name="Moore B."/>
            <person name="Morris P."/>
            <person name="Phuntmart V."/>
            <person name="Puiu D."/>
            <person name="Shetty J."/>
            <person name="Stajich J.E."/>
            <person name="Tripathy S."/>
            <person name="Wawra S."/>
            <person name="van West P."/>
            <person name="Whitty B.R."/>
            <person name="Coutinho P.M."/>
            <person name="Henrissat B."/>
            <person name="Martin F."/>
            <person name="Thomas P.D."/>
            <person name="Tyler B.M."/>
            <person name="De Vries R.P."/>
            <person name="Kamoun S."/>
            <person name="Yandell M."/>
            <person name="Tisserat N."/>
            <person name="Buell C.R."/>
        </authorList>
    </citation>
    <scope>NUCLEOTIDE SEQUENCE</scope>
    <source>
        <strain evidence="2">DAOM:BR144</strain>
    </source>
</reference>
<evidence type="ECO:0000313" key="1">
    <source>
        <dbReference type="EnsemblProtists" id="PYU1_T012244"/>
    </source>
</evidence>
<dbReference type="Proteomes" id="UP000019132">
    <property type="component" value="Unassembled WGS sequence"/>
</dbReference>
<sequence length="78" mass="9074">MASRIRLGKQQQLQLCEMHEVHKDWSYNDLARWAHGAFCLTKKPGKSSVERILRTKTTLSNLSADCLLRKELRFTKLS</sequence>
<dbReference type="VEuPathDB" id="FungiDB:PYU1_G012218"/>
<dbReference type="HOGENOM" id="CLU_2627379_0_0_1"/>